<dbReference type="Proteomes" id="UP000887565">
    <property type="component" value="Unplaced"/>
</dbReference>
<dbReference type="WBParaSite" id="nRc.2.0.1.t01638-RA">
    <property type="protein sequence ID" value="nRc.2.0.1.t01638-RA"/>
    <property type="gene ID" value="nRc.2.0.1.g01638"/>
</dbReference>
<organism evidence="1 2">
    <name type="scientific">Romanomermis culicivorax</name>
    <name type="common">Nematode worm</name>
    <dbReference type="NCBI Taxonomy" id="13658"/>
    <lineage>
        <taxon>Eukaryota</taxon>
        <taxon>Metazoa</taxon>
        <taxon>Ecdysozoa</taxon>
        <taxon>Nematoda</taxon>
        <taxon>Enoplea</taxon>
        <taxon>Dorylaimia</taxon>
        <taxon>Mermithida</taxon>
        <taxon>Mermithoidea</taxon>
        <taxon>Mermithidae</taxon>
        <taxon>Romanomermis</taxon>
    </lineage>
</organism>
<reference evidence="2" key="1">
    <citation type="submission" date="2022-11" db="UniProtKB">
        <authorList>
            <consortium name="WormBaseParasite"/>
        </authorList>
    </citation>
    <scope>IDENTIFICATION</scope>
</reference>
<dbReference type="AlphaFoldDB" id="A0A915HJ13"/>
<proteinExistence type="predicted"/>
<evidence type="ECO:0000313" key="2">
    <source>
        <dbReference type="WBParaSite" id="nRc.2.0.1.t01638-RA"/>
    </source>
</evidence>
<protein>
    <submittedName>
        <fullName evidence="2">Uncharacterized protein</fullName>
    </submittedName>
</protein>
<keyword evidence="1" id="KW-1185">Reference proteome</keyword>
<name>A0A915HJ13_ROMCU</name>
<evidence type="ECO:0000313" key="1">
    <source>
        <dbReference type="Proteomes" id="UP000887565"/>
    </source>
</evidence>
<accession>A0A915HJ13</accession>
<sequence length="60" mass="6859">MGIMFTGIVEQILQKTIQEYNNFALDNKLTVNFSMMTKILRFCGSKFKTSDFSAIGLPYI</sequence>